<dbReference type="GO" id="GO:0000976">
    <property type="term" value="F:transcription cis-regulatory region binding"/>
    <property type="evidence" value="ECO:0007669"/>
    <property type="project" value="TreeGrafter"/>
</dbReference>
<dbReference type="RefSeq" id="WP_182616624.1">
    <property type="nucleotide sequence ID" value="NZ_BAAATF010000003.1"/>
</dbReference>
<dbReference type="SUPFAM" id="SSF48498">
    <property type="entry name" value="Tetracyclin repressor-like, C-terminal domain"/>
    <property type="match status" value="1"/>
</dbReference>
<evidence type="ECO:0000256" key="2">
    <source>
        <dbReference type="ARBA" id="ARBA00023125"/>
    </source>
</evidence>
<dbReference type="PANTHER" id="PTHR30055:SF234">
    <property type="entry name" value="HTH-TYPE TRANSCRIPTIONAL REGULATOR BETI"/>
    <property type="match status" value="1"/>
</dbReference>
<evidence type="ECO:0000256" key="3">
    <source>
        <dbReference type="ARBA" id="ARBA00023163"/>
    </source>
</evidence>
<feature type="DNA-binding region" description="H-T-H motif" evidence="4">
    <location>
        <begin position="33"/>
        <end position="52"/>
    </location>
</feature>
<protein>
    <submittedName>
        <fullName evidence="6">AcrR family transcriptional regulator</fullName>
    </submittedName>
</protein>
<dbReference type="InterPro" id="IPR009057">
    <property type="entry name" value="Homeodomain-like_sf"/>
</dbReference>
<organism evidence="6 7">
    <name type="scientific">Promicromonospora sukumoe</name>
    <dbReference type="NCBI Taxonomy" id="88382"/>
    <lineage>
        <taxon>Bacteria</taxon>
        <taxon>Bacillati</taxon>
        <taxon>Actinomycetota</taxon>
        <taxon>Actinomycetes</taxon>
        <taxon>Micrococcales</taxon>
        <taxon>Promicromonosporaceae</taxon>
        <taxon>Promicromonospora</taxon>
    </lineage>
</organism>
<dbReference type="GO" id="GO:0003700">
    <property type="term" value="F:DNA-binding transcription factor activity"/>
    <property type="evidence" value="ECO:0007669"/>
    <property type="project" value="TreeGrafter"/>
</dbReference>
<reference evidence="6 7" key="1">
    <citation type="submission" date="2020-07" db="EMBL/GenBank/DDBJ databases">
        <title>Sequencing the genomes of 1000 actinobacteria strains.</title>
        <authorList>
            <person name="Klenk H.-P."/>
        </authorList>
    </citation>
    <scope>NUCLEOTIDE SEQUENCE [LARGE SCALE GENOMIC DNA]</scope>
    <source>
        <strain evidence="6 7">DSM 44121</strain>
    </source>
</reference>
<proteinExistence type="predicted"/>
<dbReference type="EMBL" id="JACGWV010000001">
    <property type="protein sequence ID" value="MBA8808546.1"/>
    <property type="molecule type" value="Genomic_DNA"/>
</dbReference>
<name>A0A7W3J949_9MICO</name>
<dbReference type="Pfam" id="PF00440">
    <property type="entry name" value="TetR_N"/>
    <property type="match status" value="1"/>
</dbReference>
<dbReference type="PRINTS" id="PR00455">
    <property type="entry name" value="HTHTETR"/>
</dbReference>
<dbReference type="InterPro" id="IPR036271">
    <property type="entry name" value="Tet_transcr_reg_TetR-rel_C_sf"/>
</dbReference>
<keyword evidence="2 4" id="KW-0238">DNA-binding</keyword>
<dbReference type="AlphaFoldDB" id="A0A7W3J949"/>
<dbReference type="PROSITE" id="PS50977">
    <property type="entry name" value="HTH_TETR_2"/>
    <property type="match status" value="1"/>
</dbReference>
<dbReference type="Proteomes" id="UP000540568">
    <property type="component" value="Unassembled WGS sequence"/>
</dbReference>
<keyword evidence="1" id="KW-0805">Transcription regulation</keyword>
<gene>
    <name evidence="6" type="ORF">FHX71_002488</name>
</gene>
<dbReference type="InterPro" id="IPR001647">
    <property type="entry name" value="HTH_TetR"/>
</dbReference>
<dbReference type="Gene3D" id="1.10.357.10">
    <property type="entry name" value="Tetracycline Repressor, domain 2"/>
    <property type="match status" value="1"/>
</dbReference>
<dbReference type="InterPro" id="IPR050109">
    <property type="entry name" value="HTH-type_TetR-like_transc_reg"/>
</dbReference>
<keyword evidence="7" id="KW-1185">Reference proteome</keyword>
<dbReference type="SUPFAM" id="SSF46689">
    <property type="entry name" value="Homeodomain-like"/>
    <property type="match status" value="1"/>
</dbReference>
<keyword evidence="3" id="KW-0804">Transcription</keyword>
<evidence type="ECO:0000256" key="1">
    <source>
        <dbReference type="ARBA" id="ARBA00023015"/>
    </source>
</evidence>
<evidence type="ECO:0000313" key="6">
    <source>
        <dbReference type="EMBL" id="MBA8808546.1"/>
    </source>
</evidence>
<evidence type="ECO:0000259" key="5">
    <source>
        <dbReference type="PROSITE" id="PS50977"/>
    </source>
</evidence>
<dbReference type="PANTHER" id="PTHR30055">
    <property type="entry name" value="HTH-TYPE TRANSCRIPTIONAL REGULATOR RUTR"/>
    <property type="match status" value="1"/>
</dbReference>
<evidence type="ECO:0000256" key="4">
    <source>
        <dbReference type="PROSITE-ProRule" id="PRU00335"/>
    </source>
</evidence>
<comment type="caution">
    <text evidence="6">The sequence shown here is derived from an EMBL/GenBank/DDBJ whole genome shotgun (WGS) entry which is preliminary data.</text>
</comment>
<feature type="domain" description="HTH tetR-type" evidence="5">
    <location>
        <begin position="11"/>
        <end position="70"/>
    </location>
</feature>
<sequence>MPAERTRRDAARNRDLLVAAARRAFAAHGPDVPLEDIASEAGVSRTTLHRHFANREALASAVLEQNVADIEARAAGLADADDGAERLFHYLLDVQFEAPWLGRVVADGRMPGTADLGTRTAAALDPLLDRARERGRVHPGVTTDDVLLTLPMVMAVQAATAATAGGGTPSRVGATRALLHRGVFTTEPPTAPSAG</sequence>
<accession>A0A7W3J949</accession>
<evidence type="ECO:0000313" key="7">
    <source>
        <dbReference type="Proteomes" id="UP000540568"/>
    </source>
</evidence>